<dbReference type="InterPro" id="IPR005548">
    <property type="entry name" value="Cell_div_FtsQ/DivIB_C"/>
</dbReference>
<keyword evidence="2" id="KW-0131">Cell cycle</keyword>
<accession>A0ABT5TWM2</accession>
<protein>
    <submittedName>
        <fullName evidence="2">Cell division protein FtsQ/DivIB</fullName>
    </submittedName>
</protein>
<reference evidence="2" key="1">
    <citation type="submission" date="2023-02" db="EMBL/GenBank/DDBJ databases">
        <title>Georgenia sp.10Sc9-8, isolated from a soil sample collected from the Taklamakan desert.</title>
        <authorList>
            <person name="Liu S."/>
        </authorList>
    </citation>
    <scope>NUCLEOTIDE SEQUENCE</scope>
    <source>
        <strain evidence="2">10Sc9-8</strain>
    </source>
</reference>
<dbReference type="EMBL" id="JARACI010000888">
    <property type="protein sequence ID" value="MDD9206450.1"/>
    <property type="molecule type" value="Genomic_DNA"/>
</dbReference>
<dbReference type="Pfam" id="PF03799">
    <property type="entry name" value="FtsQ_DivIB_C"/>
    <property type="match status" value="1"/>
</dbReference>
<evidence type="ECO:0000259" key="1">
    <source>
        <dbReference type="Pfam" id="PF03799"/>
    </source>
</evidence>
<comment type="caution">
    <text evidence="2">The sequence shown here is derived from an EMBL/GenBank/DDBJ whole genome shotgun (WGS) entry which is preliminary data.</text>
</comment>
<feature type="non-terminal residue" evidence="2">
    <location>
        <position position="1"/>
    </location>
</feature>
<name>A0ABT5TWM2_9MICO</name>
<dbReference type="Proteomes" id="UP001165561">
    <property type="component" value="Unassembled WGS sequence"/>
</dbReference>
<proteinExistence type="predicted"/>
<keyword evidence="3" id="KW-1185">Reference proteome</keyword>
<evidence type="ECO:0000313" key="3">
    <source>
        <dbReference type="Proteomes" id="UP001165561"/>
    </source>
</evidence>
<keyword evidence="2" id="KW-0132">Cell division</keyword>
<sequence>EPVAASAEEQGYALLDRDGVRVGTADTVPDQLPEVTVPLADAEQTGPALTAVLDVVDALPATLLEQVAEAGARSDRTVELVLDDGATVRWGTAQENDLKAAVLEVLRAEQEAAVYDVSVPRAPTTSA</sequence>
<organism evidence="2 3">
    <name type="scientific">Georgenia halotolerans</name>
    <dbReference type="NCBI Taxonomy" id="3028317"/>
    <lineage>
        <taxon>Bacteria</taxon>
        <taxon>Bacillati</taxon>
        <taxon>Actinomycetota</taxon>
        <taxon>Actinomycetes</taxon>
        <taxon>Micrococcales</taxon>
        <taxon>Bogoriellaceae</taxon>
        <taxon>Georgenia</taxon>
    </lineage>
</organism>
<feature type="domain" description="Cell division protein FtsQ/DivIB C-terminal" evidence="1">
    <location>
        <begin position="10"/>
        <end position="109"/>
    </location>
</feature>
<evidence type="ECO:0000313" key="2">
    <source>
        <dbReference type="EMBL" id="MDD9206450.1"/>
    </source>
</evidence>
<gene>
    <name evidence="2" type="ORF">PU560_08200</name>
</gene>
<dbReference type="GO" id="GO:0051301">
    <property type="term" value="P:cell division"/>
    <property type="evidence" value="ECO:0007669"/>
    <property type="project" value="UniProtKB-KW"/>
</dbReference>